<organism evidence="2 3">
    <name type="scientific">Zooshikella ganghwensis</name>
    <dbReference type="NCBI Taxonomy" id="202772"/>
    <lineage>
        <taxon>Bacteria</taxon>
        <taxon>Pseudomonadati</taxon>
        <taxon>Pseudomonadota</taxon>
        <taxon>Gammaproteobacteria</taxon>
        <taxon>Oceanospirillales</taxon>
        <taxon>Zooshikellaceae</taxon>
        <taxon>Zooshikella</taxon>
    </lineage>
</organism>
<name>A0A4P9VQN5_9GAMM</name>
<dbReference type="AlphaFoldDB" id="A0A4P9VQN5"/>
<evidence type="ECO:0000313" key="3">
    <source>
        <dbReference type="Proteomes" id="UP000257039"/>
    </source>
</evidence>
<accession>A0A4P9VQN5</accession>
<dbReference type="EMBL" id="NDXW01000001">
    <property type="protein sequence ID" value="RDH44402.1"/>
    <property type="molecule type" value="Genomic_DNA"/>
</dbReference>
<dbReference type="Pfam" id="PF14371">
    <property type="entry name" value="DUF4412"/>
    <property type="match status" value="1"/>
</dbReference>
<dbReference type="Proteomes" id="UP000257039">
    <property type="component" value="Unassembled WGS sequence"/>
</dbReference>
<dbReference type="RefSeq" id="WP_094787561.1">
    <property type="nucleotide sequence ID" value="NZ_NDXW01000001.1"/>
</dbReference>
<comment type="caution">
    <text evidence="2">The sequence shown here is derived from an EMBL/GenBank/DDBJ whole genome shotgun (WGS) entry which is preliminary data.</text>
</comment>
<evidence type="ECO:0000259" key="1">
    <source>
        <dbReference type="Pfam" id="PF14371"/>
    </source>
</evidence>
<keyword evidence="3" id="KW-1185">Reference proteome</keyword>
<sequence length="194" mass="21824">MTRKRLWQWIVSIVVVLPFIELSAAEESKVEYAATRIIQSGSGPFAGEVSSQIYVSGNKERIETQVGSQYMITIVRPDKHVAWLLSPQEKTYQEIAIDNTFSVNHERYFDRSKLKMVGEENIEGIKTIKYKAVSAKGLFAGHIWLSEKSIPLKIKKADDKVSGQSAVSIILRDLQVGLQTPSLFELPQGFKKVP</sequence>
<protein>
    <submittedName>
        <fullName evidence="2">DUF4412 domain-containing protein</fullName>
    </submittedName>
</protein>
<reference evidence="2 3" key="1">
    <citation type="submission" date="2017-04" db="EMBL/GenBank/DDBJ databases">
        <title>Draft genome sequence of Zooshikella ganghwensis VG4 isolated from Red Sea sediments.</title>
        <authorList>
            <person name="Rehman Z."/>
            <person name="Alam I."/>
            <person name="Kamau A."/>
            <person name="Bajic V."/>
            <person name="Leiknes T."/>
        </authorList>
    </citation>
    <scope>NUCLEOTIDE SEQUENCE [LARGE SCALE GENOMIC DNA]</scope>
    <source>
        <strain evidence="2 3">VG4</strain>
    </source>
</reference>
<proteinExistence type="predicted"/>
<gene>
    <name evidence="2" type="ORF">B9G39_13675</name>
</gene>
<evidence type="ECO:0000313" key="2">
    <source>
        <dbReference type="EMBL" id="RDH44402.1"/>
    </source>
</evidence>
<dbReference type="InterPro" id="IPR025524">
    <property type="entry name" value="DUF4412"/>
</dbReference>
<feature type="domain" description="DUF4412" evidence="1">
    <location>
        <begin position="46"/>
        <end position="147"/>
    </location>
</feature>